<dbReference type="Proteomes" id="UP000694843">
    <property type="component" value="Unplaced"/>
</dbReference>
<dbReference type="CDD" id="cd00609">
    <property type="entry name" value="AAT_like"/>
    <property type="match status" value="1"/>
</dbReference>
<dbReference type="AlphaFoldDB" id="A0A8B7NJC2"/>
<evidence type="ECO:0000256" key="5">
    <source>
        <dbReference type="ARBA" id="ARBA00022679"/>
    </source>
</evidence>
<evidence type="ECO:0000313" key="11">
    <source>
        <dbReference type="RefSeq" id="XP_018013750.1"/>
    </source>
</evidence>
<dbReference type="PANTHER" id="PTHR43807">
    <property type="entry name" value="FI04487P"/>
    <property type="match status" value="1"/>
</dbReference>
<dbReference type="GO" id="GO:0070189">
    <property type="term" value="P:kynurenine metabolic process"/>
    <property type="evidence" value="ECO:0007669"/>
    <property type="project" value="UniProtKB-ARBA"/>
</dbReference>
<dbReference type="PROSITE" id="PS00105">
    <property type="entry name" value="AA_TRANSFER_CLASS_1"/>
    <property type="match status" value="1"/>
</dbReference>
<dbReference type="OMA" id="FHNTGWK"/>
<organism evidence="9 11">
    <name type="scientific">Hyalella azteca</name>
    <name type="common">Amphipod</name>
    <dbReference type="NCBI Taxonomy" id="294128"/>
    <lineage>
        <taxon>Eukaryota</taxon>
        <taxon>Metazoa</taxon>
        <taxon>Ecdysozoa</taxon>
        <taxon>Arthropoda</taxon>
        <taxon>Crustacea</taxon>
        <taxon>Multicrustacea</taxon>
        <taxon>Malacostraca</taxon>
        <taxon>Eumalacostraca</taxon>
        <taxon>Peracarida</taxon>
        <taxon>Amphipoda</taxon>
        <taxon>Senticaudata</taxon>
        <taxon>Talitrida</taxon>
        <taxon>Talitroidea</taxon>
        <taxon>Hyalellidae</taxon>
        <taxon>Hyalella</taxon>
    </lineage>
</organism>
<dbReference type="InterPro" id="IPR004838">
    <property type="entry name" value="NHTrfase_class1_PyrdxlP-BS"/>
</dbReference>
<evidence type="ECO:0000256" key="7">
    <source>
        <dbReference type="ARBA" id="ARBA00024016"/>
    </source>
</evidence>
<dbReference type="SUPFAM" id="SSF53383">
    <property type="entry name" value="PLP-dependent transferases"/>
    <property type="match status" value="1"/>
</dbReference>
<dbReference type="InterPro" id="IPR051326">
    <property type="entry name" value="Kynurenine-oxoglutarate_AT"/>
</dbReference>
<name>A0A8B7NJC2_HYAAZ</name>
<keyword evidence="9" id="KW-1185">Reference proteome</keyword>
<evidence type="ECO:0000256" key="1">
    <source>
        <dbReference type="ARBA" id="ARBA00001933"/>
    </source>
</evidence>
<proteinExistence type="inferred from homology"/>
<dbReference type="InterPro" id="IPR015422">
    <property type="entry name" value="PyrdxlP-dep_Trfase_small"/>
</dbReference>
<comment type="subunit">
    <text evidence="3">Homodimer.</text>
</comment>
<dbReference type="InterPro" id="IPR015421">
    <property type="entry name" value="PyrdxlP-dep_Trfase_major"/>
</dbReference>
<dbReference type="FunFam" id="3.90.1150.10:FF:000021">
    <property type="entry name" value="Kynurenine--oxoglutarate transaminase 3"/>
    <property type="match status" value="1"/>
</dbReference>
<feature type="domain" description="Aminotransferase class I/classII large" evidence="8">
    <location>
        <begin position="34"/>
        <end position="419"/>
    </location>
</feature>
<evidence type="ECO:0000313" key="9">
    <source>
        <dbReference type="Proteomes" id="UP000694843"/>
    </source>
</evidence>
<evidence type="ECO:0000259" key="8">
    <source>
        <dbReference type="Pfam" id="PF00155"/>
    </source>
</evidence>
<comment type="cofactor">
    <cofactor evidence="1">
        <name>pyridoxal 5'-phosphate</name>
        <dbReference type="ChEBI" id="CHEBI:597326"/>
    </cofactor>
</comment>
<dbReference type="OrthoDB" id="2414662at2759"/>
<keyword evidence="6" id="KW-0663">Pyridoxal phosphate</keyword>
<comment type="similarity">
    <text evidence="2">Belongs to the class-I pyridoxal-phosphate-dependent aminotransferase family.</text>
</comment>
<dbReference type="Pfam" id="PF00155">
    <property type="entry name" value="Aminotran_1_2"/>
    <property type="match status" value="1"/>
</dbReference>
<dbReference type="RefSeq" id="XP_018013749.1">
    <property type="nucleotide sequence ID" value="XM_018158260.2"/>
</dbReference>
<evidence type="ECO:0000256" key="4">
    <source>
        <dbReference type="ARBA" id="ARBA00022576"/>
    </source>
</evidence>
<dbReference type="KEGG" id="hazt:108670770"/>
<dbReference type="PANTHER" id="PTHR43807:SF20">
    <property type="entry name" value="FI04487P"/>
    <property type="match status" value="1"/>
</dbReference>
<dbReference type="Gene3D" id="3.90.1150.10">
    <property type="entry name" value="Aspartate Aminotransferase, domain 1"/>
    <property type="match status" value="1"/>
</dbReference>
<dbReference type="InterPro" id="IPR004839">
    <property type="entry name" value="Aminotransferase_I/II_large"/>
</dbReference>
<gene>
    <name evidence="10 11" type="primary">LOC108670770</name>
</gene>
<evidence type="ECO:0000256" key="3">
    <source>
        <dbReference type="ARBA" id="ARBA00011738"/>
    </source>
</evidence>
<accession>A0A8B7NJC2</accession>
<evidence type="ECO:0000256" key="2">
    <source>
        <dbReference type="ARBA" id="ARBA00007441"/>
    </source>
</evidence>
<evidence type="ECO:0000256" key="6">
    <source>
        <dbReference type="ARBA" id="ARBA00022898"/>
    </source>
</evidence>
<dbReference type="GO" id="GO:0016212">
    <property type="term" value="F:kynurenine-oxoglutarate transaminase activity"/>
    <property type="evidence" value="ECO:0007669"/>
    <property type="project" value="TreeGrafter"/>
</dbReference>
<sequence>MAEAGFRQASRTESTILTTSIWNDVHTLSRGIKPIDLGVGFPNFDIPAKVRQDLIDVSEESDYSVHQYAKGFGHARLTTALCELYGPLLGQEQLNSARNVMITSGASEALFVSFMGLINPGDEVILIEPFYDAYLAQVLLAAGTPVFVPLRPSSDRSNSSADWTLDAAELEAAFSPKTKVLVLNTPNNPTGKVFSRPELEMIAGLCRERGVAVISDEVYEWIVHDELSHVRIASLPGMWERTITIGSAGKVFSATGWRIGWAIAPAELLNGPRYVLQLSGYIVCTPIQEALARSFERETALLRQQSPECHFKSMQRKCQQKRNQLAAALKSVGLHPIVPEGGYFMLADIREIMAKLDLCSDSSEVKDVRFMKWLLQQHGLLAIPPSHFYSAQHRSIGENYIRFCFFKDDATLDQAIKVLQKMAQETF</sequence>
<keyword evidence="4 10" id="KW-0032">Aminotransferase</keyword>
<comment type="pathway">
    <text evidence="7">Amino-acid degradation; L-kynurenine degradation; kynurenate from L-kynurenine: step 1/2.</text>
</comment>
<dbReference type="GO" id="GO:0030170">
    <property type="term" value="F:pyridoxal phosphate binding"/>
    <property type="evidence" value="ECO:0007669"/>
    <property type="project" value="InterPro"/>
</dbReference>
<reference evidence="10 11" key="1">
    <citation type="submission" date="2025-04" db="UniProtKB">
        <authorList>
            <consortium name="RefSeq"/>
        </authorList>
    </citation>
    <scope>IDENTIFICATION</scope>
    <source>
        <tissue evidence="10 11">Whole organism</tissue>
    </source>
</reference>
<dbReference type="FunFam" id="3.40.640.10:FF:000024">
    <property type="entry name" value="Kynurenine--oxoglutarate transaminase 3"/>
    <property type="match status" value="1"/>
</dbReference>
<dbReference type="GO" id="GO:0005739">
    <property type="term" value="C:mitochondrion"/>
    <property type="evidence" value="ECO:0007669"/>
    <property type="project" value="TreeGrafter"/>
</dbReference>
<evidence type="ECO:0000313" key="10">
    <source>
        <dbReference type="RefSeq" id="XP_018013749.1"/>
    </source>
</evidence>
<dbReference type="InterPro" id="IPR015424">
    <property type="entry name" value="PyrdxlP-dep_Trfase"/>
</dbReference>
<dbReference type="GeneID" id="108670770"/>
<protein>
    <submittedName>
        <fullName evidence="10 11">Kynurenine aminotransferase</fullName>
    </submittedName>
</protein>
<dbReference type="RefSeq" id="XP_018013750.1">
    <property type="nucleotide sequence ID" value="XM_018158261.2"/>
</dbReference>
<keyword evidence="5" id="KW-0808">Transferase</keyword>
<dbReference type="Gene3D" id="3.40.640.10">
    <property type="entry name" value="Type I PLP-dependent aspartate aminotransferase-like (Major domain)"/>
    <property type="match status" value="1"/>
</dbReference>